<feature type="compositionally biased region" description="Basic and acidic residues" evidence="1">
    <location>
        <begin position="140"/>
        <end position="158"/>
    </location>
</feature>
<feature type="compositionally biased region" description="Basic and acidic residues" evidence="1">
    <location>
        <begin position="121"/>
        <end position="130"/>
    </location>
</feature>
<gene>
    <name evidence="2" type="ORF">BDA99DRAFT_206463</name>
</gene>
<feature type="region of interest" description="Disordered" evidence="1">
    <location>
        <begin position="121"/>
        <end position="158"/>
    </location>
</feature>
<reference evidence="2" key="1">
    <citation type="journal article" date="2022" name="IScience">
        <title>Evolution of zygomycete secretomes and the origins of terrestrial fungal ecologies.</title>
        <authorList>
            <person name="Chang Y."/>
            <person name="Wang Y."/>
            <person name="Mondo S."/>
            <person name="Ahrendt S."/>
            <person name="Andreopoulos W."/>
            <person name="Barry K."/>
            <person name="Beard J."/>
            <person name="Benny G.L."/>
            <person name="Blankenship S."/>
            <person name="Bonito G."/>
            <person name="Cuomo C."/>
            <person name="Desiro A."/>
            <person name="Gervers K.A."/>
            <person name="Hundley H."/>
            <person name="Kuo A."/>
            <person name="LaButti K."/>
            <person name="Lang B.F."/>
            <person name="Lipzen A."/>
            <person name="O'Donnell K."/>
            <person name="Pangilinan J."/>
            <person name="Reynolds N."/>
            <person name="Sandor L."/>
            <person name="Smith M.E."/>
            <person name="Tsang A."/>
            <person name="Grigoriev I.V."/>
            <person name="Stajich J.E."/>
            <person name="Spatafora J.W."/>
        </authorList>
    </citation>
    <scope>NUCLEOTIDE SEQUENCE</scope>
    <source>
        <strain evidence="2">RSA 2281</strain>
    </source>
</reference>
<comment type="caution">
    <text evidence="2">The sequence shown here is derived from an EMBL/GenBank/DDBJ whole genome shotgun (WGS) entry which is preliminary data.</text>
</comment>
<name>A0AAD5JS02_9FUNG</name>
<dbReference type="Proteomes" id="UP001209540">
    <property type="component" value="Unassembled WGS sequence"/>
</dbReference>
<evidence type="ECO:0000313" key="3">
    <source>
        <dbReference type="Proteomes" id="UP001209540"/>
    </source>
</evidence>
<dbReference type="EMBL" id="JAIXMP010000031">
    <property type="protein sequence ID" value="KAI9251006.1"/>
    <property type="molecule type" value="Genomic_DNA"/>
</dbReference>
<feature type="compositionally biased region" description="Basic and acidic residues" evidence="1">
    <location>
        <begin position="249"/>
        <end position="260"/>
    </location>
</feature>
<sequence>MEVVTREEAETAILEAAVVADDNTHESDDEDDLQGEAAIIWDILKRINAANELIRDFLGKEKQKKTLDEKISWYTTRRPLHAKNLREYCRSESNAIRLRLNDLLLCLQLNEMAEKRKAKDIIQEKNEDPPLYHSSSRPHHHDEKEEDQRITATPKADDFKKDMSTESYGFWTTYFKQQVRVEWKAFIDAYQLVYGTLETSNRIYIERVLVPRNDDKMITIYGFMAFVVDHDFPFVQNIAGVRTPTTPTKSERHSPTRTDSETEFLPPYSKINDFSLGVQLFEPGKRKKEKIIKSK</sequence>
<protein>
    <submittedName>
        <fullName evidence="2">Uncharacterized protein</fullName>
    </submittedName>
</protein>
<feature type="region of interest" description="Disordered" evidence="1">
    <location>
        <begin position="243"/>
        <end position="263"/>
    </location>
</feature>
<reference evidence="2" key="2">
    <citation type="submission" date="2023-02" db="EMBL/GenBank/DDBJ databases">
        <authorList>
            <consortium name="DOE Joint Genome Institute"/>
            <person name="Mondo S.J."/>
            <person name="Chang Y."/>
            <person name="Wang Y."/>
            <person name="Ahrendt S."/>
            <person name="Andreopoulos W."/>
            <person name="Barry K."/>
            <person name="Beard J."/>
            <person name="Benny G.L."/>
            <person name="Blankenship S."/>
            <person name="Bonito G."/>
            <person name="Cuomo C."/>
            <person name="Desiro A."/>
            <person name="Gervers K.A."/>
            <person name="Hundley H."/>
            <person name="Kuo A."/>
            <person name="LaButti K."/>
            <person name="Lang B.F."/>
            <person name="Lipzen A."/>
            <person name="O'Donnell K."/>
            <person name="Pangilinan J."/>
            <person name="Reynolds N."/>
            <person name="Sandor L."/>
            <person name="Smith M.W."/>
            <person name="Tsang A."/>
            <person name="Grigoriev I.V."/>
            <person name="Stajich J.E."/>
            <person name="Spatafora J.W."/>
        </authorList>
    </citation>
    <scope>NUCLEOTIDE SEQUENCE</scope>
    <source>
        <strain evidence="2">RSA 2281</strain>
    </source>
</reference>
<keyword evidence="3" id="KW-1185">Reference proteome</keyword>
<evidence type="ECO:0000313" key="2">
    <source>
        <dbReference type="EMBL" id="KAI9251006.1"/>
    </source>
</evidence>
<proteinExistence type="predicted"/>
<accession>A0AAD5JS02</accession>
<dbReference type="AlphaFoldDB" id="A0AAD5JS02"/>
<organism evidence="2 3">
    <name type="scientific">Phascolomyces articulosus</name>
    <dbReference type="NCBI Taxonomy" id="60185"/>
    <lineage>
        <taxon>Eukaryota</taxon>
        <taxon>Fungi</taxon>
        <taxon>Fungi incertae sedis</taxon>
        <taxon>Mucoromycota</taxon>
        <taxon>Mucoromycotina</taxon>
        <taxon>Mucoromycetes</taxon>
        <taxon>Mucorales</taxon>
        <taxon>Lichtheimiaceae</taxon>
        <taxon>Phascolomyces</taxon>
    </lineage>
</organism>
<evidence type="ECO:0000256" key="1">
    <source>
        <dbReference type="SAM" id="MobiDB-lite"/>
    </source>
</evidence>